<protein>
    <recommendedName>
        <fullName evidence="11">DNA ligase</fullName>
        <ecNumber evidence="11">6.5.1.2</ecNumber>
    </recommendedName>
    <alternativeName>
        <fullName evidence="11">Polydeoxyribonucleotide synthase [NAD(+)]</fullName>
    </alternativeName>
</protein>
<dbReference type="PROSITE" id="PS50172">
    <property type="entry name" value="BRCT"/>
    <property type="match status" value="1"/>
</dbReference>
<dbReference type="GO" id="GO:0003911">
    <property type="term" value="F:DNA ligase (NAD+) activity"/>
    <property type="evidence" value="ECO:0007669"/>
    <property type="project" value="UniProtKB-UniRule"/>
</dbReference>
<dbReference type="Gene3D" id="1.10.150.20">
    <property type="entry name" value="5' to 3' exonuclease, C-terminal subdomain"/>
    <property type="match status" value="2"/>
</dbReference>
<feature type="binding site" evidence="11">
    <location>
        <position position="412"/>
    </location>
    <ligand>
        <name>Zn(2+)</name>
        <dbReference type="ChEBI" id="CHEBI:29105"/>
    </ligand>
</feature>
<evidence type="ECO:0000256" key="10">
    <source>
        <dbReference type="ARBA" id="ARBA00034005"/>
    </source>
</evidence>
<dbReference type="InterPro" id="IPR001679">
    <property type="entry name" value="DNA_ligase"/>
</dbReference>
<dbReference type="RefSeq" id="WP_171993994.1">
    <property type="nucleotide sequence ID" value="NZ_CP012542.1"/>
</dbReference>
<dbReference type="Gene3D" id="3.40.50.10190">
    <property type="entry name" value="BRCT domain"/>
    <property type="match status" value="1"/>
</dbReference>
<evidence type="ECO:0000256" key="2">
    <source>
        <dbReference type="ARBA" id="ARBA00022598"/>
    </source>
</evidence>
<feature type="active site" description="N6-AMP-lysine intermediate" evidence="11">
    <location>
        <position position="108"/>
    </location>
</feature>
<reference evidence="13 14" key="1">
    <citation type="submission" date="2016-07" db="EMBL/GenBank/DDBJ databases">
        <title>Comparative genomics of the Campylobacter concisus group.</title>
        <authorList>
            <person name="Miller W.G."/>
            <person name="Yee E."/>
            <person name="Chapman M.H."/>
            <person name="Huynh S."/>
            <person name="Bono J.L."/>
            <person name="On S.L.W."/>
            <person name="StLeger J."/>
            <person name="Foster G."/>
            <person name="Parker C.T."/>
        </authorList>
    </citation>
    <scope>NUCLEOTIDE SEQUENCE [LARGE SCALE GENOMIC DNA]</scope>
    <source>
        <strain evidence="13 14">CCUG 21559</strain>
    </source>
</reference>
<dbReference type="Gene3D" id="3.30.470.30">
    <property type="entry name" value="DNA ligase/mRNA capping enzyme"/>
    <property type="match status" value="1"/>
</dbReference>
<feature type="binding site" evidence="11">
    <location>
        <begin position="30"/>
        <end position="34"/>
    </location>
    <ligand>
        <name>NAD(+)</name>
        <dbReference type="ChEBI" id="CHEBI:57540"/>
    </ligand>
</feature>
<evidence type="ECO:0000313" key="14">
    <source>
        <dbReference type="Proteomes" id="UP000503264"/>
    </source>
</evidence>
<dbReference type="HAMAP" id="MF_01588">
    <property type="entry name" value="DNA_ligase_A"/>
    <property type="match status" value="1"/>
</dbReference>
<dbReference type="InterPro" id="IPR003583">
    <property type="entry name" value="Hlx-hairpin-Hlx_DNA-bd_motif"/>
</dbReference>
<dbReference type="Proteomes" id="UP000503264">
    <property type="component" value="Chromosome"/>
</dbReference>
<feature type="binding site" evidence="11">
    <location>
        <position position="163"/>
    </location>
    <ligand>
        <name>NAD(+)</name>
        <dbReference type="ChEBI" id="CHEBI:57540"/>
    </ligand>
</feature>
<dbReference type="SUPFAM" id="SSF56091">
    <property type="entry name" value="DNA ligase/mRNA capping enzyme, catalytic domain"/>
    <property type="match status" value="1"/>
</dbReference>
<feature type="domain" description="BRCT" evidence="12">
    <location>
        <begin position="570"/>
        <end position="648"/>
    </location>
</feature>
<dbReference type="EC" id="6.5.1.2" evidence="11"/>
<dbReference type="GO" id="GO:0006260">
    <property type="term" value="P:DNA replication"/>
    <property type="evidence" value="ECO:0007669"/>
    <property type="project" value="UniProtKB-KW"/>
</dbReference>
<feature type="binding site" evidence="11">
    <location>
        <begin position="79"/>
        <end position="80"/>
    </location>
    <ligand>
        <name>NAD(+)</name>
        <dbReference type="ChEBI" id="CHEBI:57540"/>
    </ligand>
</feature>
<dbReference type="Pfam" id="PF14520">
    <property type="entry name" value="HHH_5"/>
    <property type="match status" value="1"/>
</dbReference>
<keyword evidence="11" id="KW-0464">Manganese</keyword>
<dbReference type="SUPFAM" id="SSF52113">
    <property type="entry name" value="BRCT domain"/>
    <property type="match status" value="1"/>
</dbReference>
<comment type="function">
    <text evidence="1 11">DNA ligase that catalyzes the formation of phosphodiester linkages between 5'-phosphoryl and 3'-hydroxyl groups in double-stranded DNA using NAD as a coenzyme and as the energy source for the reaction. It is essential for DNA replication and repair of damaged DNA.</text>
</comment>
<sequence length="648" mass="71912">MVKKDYEKAIETLNLWAKAYYTDDAPLASDAEYDALYHAVLEYEIKNPADISLFSPTSRIGGAVSEKFSKATHIKQMWSMEDIFDKNELNAWLGRCDKHRFSFVAQPKFDGASLNLLYENGVLVRAITRGDGVIGEDVTLNAKTIASIPLKIDYADQIEIRGEVVIAKSDFEAINNERAKNGETLLSNPRNAAAGSLRQLDSSVTAKRKLLFVPWGVGANTLKFEKYSEVMEFVRSLGFYSDDFFKICKNESEINTAYDELLSLRDKKEILMDGLVVRINELQSETQLGYTVKFPKFMVAFKFPAIEQTTQLLDVALQVGRSGVVTPVGVLSEVIIDGARVKSATLHNFDEIERLGLKKGDFVGIIRSGDVIPKITNVFKERRNGSEMPILRPTHCPECGSHLLDEGVFVKCQNLECKSRVINSIIYYASKKCLNIDGLGDAIVTLLYESGLIAKIADIYALKFDDLIKLEGFKDKKVQNLLNAIQASRGVSLWRFISGLGCEHIGEVAAKKIENTFGDEWINAKFDEILAIDGFGKEMAQSFVEFIEVNKTSIINLLDIVRPVAQKLEIVGSAITGKTFVITGTLSRPRDDFKMIIEQNGAKVSGSVSKKTDFVLAGSEAGSKLEKANELGVKVLSESEFFTLLGEQ</sequence>
<dbReference type="Pfam" id="PF00533">
    <property type="entry name" value="BRCT"/>
    <property type="match status" value="1"/>
</dbReference>
<dbReference type="FunFam" id="1.10.150.20:FF:000007">
    <property type="entry name" value="DNA ligase"/>
    <property type="match status" value="1"/>
</dbReference>
<comment type="cofactor">
    <cofactor evidence="11">
        <name>Mg(2+)</name>
        <dbReference type="ChEBI" id="CHEBI:18420"/>
    </cofactor>
    <cofactor evidence="11">
        <name>Mn(2+)</name>
        <dbReference type="ChEBI" id="CHEBI:29035"/>
    </cofactor>
</comment>
<keyword evidence="4 11" id="KW-0479">Metal-binding</keyword>
<dbReference type="SUPFAM" id="SSF50249">
    <property type="entry name" value="Nucleic acid-binding proteins"/>
    <property type="match status" value="1"/>
</dbReference>
<dbReference type="CDD" id="cd00114">
    <property type="entry name" value="LIGANc"/>
    <property type="match status" value="1"/>
</dbReference>
<organism evidence="13 14">
    <name type="scientific">Campylobacter mucosalis CCUG 21559</name>
    <dbReference type="NCBI Taxonomy" id="1032067"/>
    <lineage>
        <taxon>Bacteria</taxon>
        <taxon>Pseudomonadati</taxon>
        <taxon>Campylobacterota</taxon>
        <taxon>Epsilonproteobacteria</taxon>
        <taxon>Campylobacterales</taxon>
        <taxon>Campylobacteraceae</taxon>
        <taxon>Campylobacter</taxon>
    </lineage>
</organism>
<dbReference type="InterPro" id="IPR018239">
    <property type="entry name" value="DNA_ligase_AS"/>
</dbReference>
<gene>
    <name evidence="11 13" type="primary">ligA</name>
    <name evidence="13" type="ORF">CMUC_1423</name>
</gene>
<feature type="binding site" evidence="11">
    <location>
        <position position="129"/>
    </location>
    <ligand>
        <name>NAD(+)</name>
        <dbReference type="ChEBI" id="CHEBI:57540"/>
    </ligand>
</feature>
<accession>A0A6G5QHY0</accession>
<dbReference type="CDD" id="cd17748">
    <property type="entry name" value="BRCT_DNA_ligase_like"/>
    <property type="match status" value="1"/>
</dbReference>
<dbReference type="InterPro" id="IPR001357">
    <property type="entry name" value="BRCT_dom"/>
</dbReference>
<dbReference type="SMART" id="SM00292">
    <property type="entry name" value="BRCT"/>
    <property type="match status" value="1"/>
</dbReference>
<keyword evidence="7 11" id="KW-0460">Magnesium</keyword>
<evidence type="ECO:0000256" key="8">
    <source>
        <dbReference type="ARBA" id="ARBA00023027"/>
    </source>
</evidence>
<evidence type="ECO:0000256" key="7">
    <source>
        <dbReference type="ARBA" id="ARBA00022842"/>
    </source>
</evidence>
<keyword evidence="9 11" id="KW-0234">DNA repair</keyword>
<keyword evidence="2 11" id="KW-0436">Ligase</keyword>
<dbReference type="InterPro" id="IPR013840">
    <property type="entry name" value="DNAligase_N"/>
</dbReference>
<dbReference type="NCBIfam" id="NF005932">
    <property type="entry name" value="PRK07956.1"/>
    <property type="match status" value="1"/>
</dbReference>
<evidence type="ECO:0000313" key="13">
    <source>
        <dbReference type="EMBL" id="QCD45187.1"/>
    </source>
</evidence>
<evidence type="ECO:0000256" key="3">
    <source>
        <dbReference type="ARBA" id="ARBA00022705"/>
    </source>
</evidence>
<dbReference type="PIRSF" id="PIRSF001604">
    <property type="entry name" value="LigA"/>
    <property type="match status" value="1"/>
</dbReference>
<dbReference type="PROSITE" id="PS01055">
    <property type="entry name" value="DNA_LIGASE_N1"/>
    <property type="match status" value="1"/>
</dbReference>
<dbReference type="Pfam" id="PF03120">
    <property type="entry name" value="OB_DNA_ligase"/>
    <property type="match status" value="1"/>
</dbReference>
<dbReference type="InterPro" id="IPR013839">
    <property type="entry name" value="DNAligase_adenylation"/>
</dbReference>
<evidence type="ECO:0000256" key="4">
    <source>
        <dbReference type="ARBA" id="ARBA00022723"/>
    </source>
</evidence>
<keyword evidence="5 11" id="KW-0227">DNA damage</keyword>
<comment type="similarity">
    <text evidence="11">Belongs to the NAD-dependent DNA ligase family. LigA subfamily.</text>
</comment>
<keyword evidence="8 11" id="KW-0520">NAD</keyword>
<dbReference type="AlphaFoldDB" id="A0A6G5QHY0"/>
<keyword evidence="3 11" id="KW-0235">DNA replication</keyword>
<comment type="catalytic activity">
    <reaction evidence="10 11">
        <text>NAD(+) + (deoxyribonucleotide)n-3'-hydroxyl + 5'-phospho-(deoxyribonucleotide)m = (deoxyribonucleotide)n+m + AMP + beta-nicotinamide D-nucleotide.</text>
        <dbReference type="EC" id="6.5.1.2"/>
    </reaction>
</comment>
<dbReference type="SUPFAM" id="SSF47781">
    <property type="entry name" value="RuvA domain 2-like"/>
    <property type="match status" value="1"/>
</dbReference>
<evidence type="ECO:0000256" key="11">
    <source>
        <dbReference type="HAMAP-Rule" id="MF_01588"/>
    </source>
</evidence>
<dbReference type="Pfam" id="PF12826">
    <property type="entry name" value="HHH_2"/>
    <property type="match status" value="1"/>
</dbReference>
<proteinExistence type="inferred from homology"/>
<dbReference type="GO" id="GO:0003677">
    <property type="term" value="F:DNA binding"/>
    <property type="evidence" value="ECO:0007669"/>
    <property type="project" value="InterPro"/>
</dbReference>
<dbReference type="Pfam" id="PF01653">
    <property type="entry name" value="DNA_ligase_aden"/>
    <property type="match status" value="1"/>
</dbReference>
<name>A0A6G5QHY0_9BACT</name>
<dbReference type="SMART" id="SM00278">
    <property type="entry name" value="HhH1"/>
    <property type="match status" value="3"/>
</dbReference>
<dbReference type="InterPro" id="IPR041663">
    <property type="entry name" value="DisA/LigA_HHH"/>
</dbReference>
<keyword evidence="6 11" id="KW-0862">Zinc</keyword>
<evidence type="ECO:0000256" key="6">
    <source>
        <dbReference type="ARBA" id="ARBA00022833"/>
    </source>
</evidence>
<evidence type="ECO:0000256" key="5">
    <source>
        <dbReference type="ARBA" id="ARBA00022763"/>
    </source>
</evidence>
<dbReference type="InterPro" id="IPR010994">
    <property type="entry name" value="RuvA_2-like"/>
</dbReference>
<dbReference type="GO" id="GO:0046872">
    <property type="term" value="F:metal ion binding"/>
    <property type="evidence" value="ECO:0007669"/>
    <property type="project" value="UniProtKB-KW"/>
</dbReference>
<dbReference type="SMART" id="SM00532">
    <property type="entry name" value="LIGANc"/>
    <property type="match status" value="1"/>
</dbReference>
<dbReference type="Gene3D" id="2.40.50.140">
    <property type="entry name" value="Nucleic acid-binding proteins"/>
    <property type="match status" value="1"/>
</dbReference>
<feature type="binding site" evidence="11">
    <location>
        <position position="417"/>
    </location>
    <ligand>
        <name>Zn(2+)</name>
        <dbReference type="ChEBI" id="CHEBI:29105"/>
    </ligand>
</feature>
<dbReference type="InterPro" id="IPR036420">
    <property type="entry name" value="BRCT_dom_sf"/>
</dbReference>
<evidence type="ECO:0000259" key="12">
    <source>
        <dbReference type="PROSITE" id="PS50172"/>
    </source>
</evidence>
<evidence type="ECO:0000256" key="1">
    <source>
        <dbReference type="ARBA" id="ARBA00004067"/>
    </source>
</evidence>
<dbReference type="EMBL" id="CP012542">
    <property type="protein sequence ID" value="QCD45187.1"/>
    <property type="molecule type" value="Genomic_DNA"/>
</dbReference>
<feature type="binding site" evidence="11">
    <location>
        <position position="396"/>
    </location>
    <ligand>
        <name>Zn(2+)</name>
        <dbReference type="ChEBI" id="CHEBI:29105"/>
    </ligand>
</feature>
<feature type="binding site" evidence="11">
    <location>
        <position position="399"/>
    </location>
    <ligand>
        <name>Zn(2+)</name>
        <dbReference type="ChEBI" id="CHEBI:29105"/>
    </ligand>
</feature>
<evidence type="ECO:0000256" key="9">
    <source>
        <dbReference type="ARBA" id="ARBA00023204"/>
    </source>
</evidence>
<dbReference type="NCBIfam" id="TIGR00575">
    <property type="entry name" value="dnlj"/>
    <property type="match status" value="1"/>
</dbReference>
<dbReference type="Gene3D" id="1.10.287.610">
    <property type="entry name" value="Helix hairpin bin"/>
    <property type="match status" value="1"/>
</dbReference>
<keyword evidence="14" id="KW-1185">Reference proteome</keyword>
<dbReference type="GO" id="GO:0006281">
    <property type="term" value="P:DNA repair"/>
    <property type="evidence" value="ECO:0007669"/>
    <property type="project" value="UniProtKB-KW"/>
</dbReference>
<feature type="binding site" evidence="11">
    <location>
        <position position="302"/>
    </location>
    <ligand>
        <name>NAD(+)</name>
        <dbReference type="ChEBI" id="CHEBI:57540"/>
    </ligand>
</feature>
<dbReference type="InterPro" id="IPR012340">
    <property type="entry name" value="NA-bd_OB-fold"/>
</dbReference>
<dbReference type="InterPro" id="IPR004150">
    <property type="entry name" value="NAD_DNA_ligase_OB"/>
</dbReference>
<comment type="caution">
    <text evidence="11">Lacks conserved residue(s) required for the propagation of feature annotation.</text>
</comment>